<comment type="caution">
    <text evidence="1">The sequence shown here is derived from an EMBL/GenBank/DDBJ whole genome shotgun (WGS) entry which is preliminary data.</text>
</comment>
<dbReference type="KEGG" id="mrr:Moror_14800"/>
<proteinExistence type="predicted"/>
<evidence type="ECO:0000313" key="1">
    <source>
        <dbReference type="EMBL" id="ESK88367.1"/>
    </source>
</evidence>
<dbReference type="AlphaFoldDB" id="V2X3I6"/>
<evidence type="ECO:0000313" key="2">
    <source>
        <dbReference type="Proteomes" id="UP000017559"/>
    </source>
</evidence>
<dbReference type="HOGENOM" id="CLU_1611214_0_0_1"/>
<organism evidence="1 2">
    <name type="scientific">Moniliophthora roreri (strain MCA 2997)</name>
    <name type="common">Cocoa frosty pod rot fungus</name>
    <name type="synonym">Crinipellis roreri</name>
    <dbReference type="NCBI Taxonomy" id="1381753"/>
    <lineage>
        <taxon>Eukaryota</taxon>
        <taxon>Fungi</taxon>
        <taxon>Dikarya</taxon>
        <taxon>Basidiomycota</taxon>
        <taxon>Agaricomycotina</taxon>
        <taxon>Agaricomycetes</taxon>
        <taxon>Agaricomycetidae</taxon>
        <taxon>Agaricales</taxon>
        <taxon>Marasmiineae</taxon>
        <taxon>Marasmiaceae</taxon>
        <taxon>Moniliophthora</taxon>
    </lineage>
</organism>
<reference evidence="1 2" key="1">
    <citation type="journal article" date="2014" name="BMC Genomics">
        <title>Genome and secretome analysis of the hemibiotrophic fungal pathogen, Moniliophthora roreri, which causes frosty pod rot disease of cacao: mechanisms of the biotrophic and necrotrophic phases.</title>
        <authorList>
            <person name="Meinhardt L.W."/>
            <person name="Costa G.G.L."/>
            <person name="Thomazella D.P.T."/>
            <person name="Teixeira P.J.P.L."/>
            <person name="Carazzolle M.F."/>
            <person name="Schuster S.C."/>
            <person name="Carlson J.E."/>
            <person name="Guiltinan M.J."/>
            <person name="Mieczkowski P."/>
            <person name="Farmer A."/>
            <person name="Ramaraj T."/>
            <person name="Crozier J."/>
            <person name="Davis R.E."/>
            <person name="Shao J."/>
            <person name="Melnick R.L."/>
            <person name="Pereira G.A.G."/>
            <person name="Bailey B.A."/>
        </authorList>
    </citation>
    <scope>NUCLEOTIDE SEQUENCE [LARGE SCALE GENOMIC DNA]</scope>
    <source>
        <strain evidence="1 2">MCA 2997</strain>
    </source>
</reference>
<sequence>MYLATPSNSPVETQFSANASGAVEVDGRVMVEAGVMIEPEERVIVEVGVMTEPKPREKLDEFEMVQKAIGLIVDVVGYDSVPQLNLSYTCSGHDIFDHFNTYKQGSKTAKPYQILENMRNHQYNRFTCCSSEAHDVFAGAAPRGYQVRQLSDIQLGSLYCWGLCV</sequence>
<dbReference type="EMBL" id="AWSO01000656">
    <property type="protein sequence ID" value="ESK88367.1"/>
    <property type="molecule type" value="Genomic_DNA"/>
</dbReference>
<protein>
    <submittedName>
        <fullName evidence="1">Uncharacterized protein</fullName>
    </submittedName>
</protein>
<keyword evidence="2" id="KW-1185">Reference proteome</keyword>
<name>V2X3I6_MONRO</name>
<accession>V2X3I6</accession>
<gene>
    <name evidence="1" type="ORF">Moror_14800</name>
</gene>
<dbReference type="Proteomes" id="UP000017559">
    <property type="component" value="Unassembled WGS sequence"/>
</dbReference>